<gene>
    <name evidence="2" type="ORF">PVBDA_1406780</name>
</gene>
<evidence type="ECO:0000256" key="1">
    <source>
        <dbReference type="SAM" id="Phobius"/>
    </source>
</evidence>
<name>A0A6V7T465_PLAVN</name>
<dbReference type="AlphaFoldDB" id="A0A6V7T465"/>
<keyword evidence="1" id="KW-1133">Transmembrane helix</keyword>
<evidence type="ECO:0000313" key="3">
    <source>
        <dbReference type="Proteomes" id="UP000515550"/>
    </source>
</evidence>
<keyword evidence="1" id="KW-0812">Transmembrane</keyword>
<dbReference type="VEuPathDB" id="PlasmoDB:PVBDA_1406780"/>
<dbReference type="EMBL" id="LR865392">
    <property type="protein sequence ID" value="CAD2106382.1"/>
    <property type="molecule type" value="Genomic_DNA"/>
</dbReference>
<accession>A0A6V7T465</accession>
<dbReference type="Proteomes" id="UP000515550">
    <property type="component" value="Chromosome PVBDA_14"/>
</dbReference>
<reference evidence="2 3" key="1">
    <citation type="submission" date="2020-08" db="EMBL/GenBank/DDBJ databases">
        <authorList>
            <person name="Ramaprasad A."/>
        </authorList>
    </citation>
    <scope>NUCLEOTIDE SEQUENCE [LARGE SCALE GENOMIC DNA]</scope>
</reference>
<proteinExistence type="predicted"/>
<organism evidence="2 3">
    <name type="scientific">Plasmodium vinckei brucechwatti</name>
    <dbReference type="NCBI Taxonomy" id="119398"/>
    <lineage>
        <taxon>Eukaryota</taxon>
        <taxon>Sar</taxon>
        <taxon>Alveolata</taxon>
        <taxon>Apicomplexa</taxon>
        <taxon>Aconoidasida</taxon>
        <taxon>Haemosporida</taxon>
        <taxon>Plasmodiidae</taxon>
        <taxon>Plasmodium</taxon>
        <taxon>Plasmodium (Vinckeia)</taxon>
    </lineage>
</organism>
<protein>
    <submittedName>
        <fullName evidence="2">Uncharacterized protein</fullName>
    </submittedName>
</protein>
<sequence length="92" mass="11041">MPAIIYKLLCVYIEDIIKYTPNYLSSYMYDIYEYFQILLFEIMLLCNSIKMLVFIIFISYDYIKCGILKLYVSIDNTQTVHTFECEEINNTL</sequence>
<keyword evidence="1" id="KW-0472">Membrane</keyword>
<feature type="transmembrane region" description="Helical" evidence="1">
    <location>
        <begin position="34"/>
        <end position="60"/>
    </location>
</feature>
<evidence type="ECO:0000313" key="2">
    <source>
        <dbReference type="EMBL" id="CAD2106382.1"/>
    </source>
</evidence>